<accession>A0A8T0VB49</accession>
<evidence type="ECO:0000313" key="2">
    <source>
        <dbReference type="Proteomes" id="UP000823388"/>
    </source>
</evidence>
<keyword evidence="2" id="KW-1185">Reference proteome</keyword>
<dbReference type="EMBL" id="CM029041">
    <property type="protein sequence ID" value="KAG2630544.1"/>
    <property type="molecule type" value="Genomic_DNA"/>
</dbReference>
<comment type="caution">
    <text evidence="1">The sequence shown here is derived from an EMBL/GenBank/DDBJ whole genome shotgun (WGS) entry which is preliminary data.</text>
</comment>
<name>A0A8T0VB49_PANVG</name>
<reference evidence="1" key="1">
    <citation type="submission" date="2020-05" db="EMBL/GenBank/DDBJ databases">
        <title>WGS assembly of Panicum virgatum.</title>
        <authorList>
            <person name="Lovell J.T."/>
            <person name="Jenkins J."/>
            <person name="Shu S."/>
            <person name="Juenger T.E."/>
            <person name="Schmutz J."/>
        </authorList>
    </citation>
    <scope>NUCLEOTIDE SEQUENCE</scope>
    <source>
        <strain evidence="1">AP13</strain>
    </source>
</reference>
<organism evidence="1 2">
    <name type="scientific">Panicum virgatum</name>
    <name type="common">Blackwell switchgrass</name>
    <dbReference type="NCBI Taxonomy" id="38727"/>
    <lineage>
        <taxon>Eukaryota</taxon>
        <taxon>Viridiplantae</taxon>
        <taxon>Streptophyta</taxon>
        <taxon>Embryophyta</taxon>
        <taxon>Tracheophyta</taxon>
        <taxon>Spermatophyta</taxon>
        <taxon>Magnoliopsida</taxon>
        <taxon>Liliopsida</taxon>
        <taxon>Poales</taxon>
        <taxon>Poaceae</taxon>
        <taxon>PACMAD clade</taxon>
        <taxon>Panicoideae</taxon>
        <taxon>Panicodae</taxon>
        <taxon>Paniceae</taxon>
        <taxon>Panicinae</taxon>
        <taxon>Panicum</taxon>
        <taxon>Panicum sect. Hiantes</taxon>
    </lineage>
</organism>
<dbReference type="Proteomes" id="UP000823388">
    <property type="component" value="Chromosome 3K"/>
</dbReference>
<protein>
    <submittedName>
        <fullName evidence="1">Uncharacterized protein</fullName>
    </submittedName>
</protein>
<proteinExistence type="predicted"/>
<sequence>MEVQLLPSTEGWRVNGGLATIHHAYPSHRVPYLPPPYVGYRIPNMQDASNIQAQGYAANGAYGAYGTYGGYGYGSYQ</sequence>
<evidence type="ECO:0000313" key="1">
    <source>
        <dbReference type="EMBL" id="KAG2630544.1"/>
    </source>
</evidence>
<gene>
    <name evidence="1" type="ORF">PVAP13_3KG520600</name>
</gene>
<dbReference type="AlphaFoldDB" id="A0A8T0VB49"/>